<dbReference type="PROSITE" id="PS50005">
    <property type="entry name" value="TPR"/>
    <property type="match status" value="1"/>
</dbReference>
<sequence length="419" mass="49760">MGIGKIIYYHRKKQGKTQEELCGGICSVTHLSKIENNSKEANIGTLKLLCERLEISIEKEEGKIRDIQKKIDGFYDAIERLNKVKAQSLYNFLSNDKEYISCTKYIYLYELCELRYYLFLDKLDEVEKMFEKINKHKRKFSQYERCLSDFLYVIYYLKKNEFTNALKALHDISELVEIYGDKIKEYDYYQALVHSKLNHSTLAIYFGYKALKIFQDTSNIYRILHAKTIIAIHLIRTGEYKAAETILLEMLDDAELMQNESEAARTLHNLGFLYESQKKQVKALDYYYKSLQLKQKHTQIYSLTLRNIAQIFLELQEFEKVVEILKEELLVFENKENTEYVKLNVLYLQALGKEESLIHYLIHHGLPIMKKNNQLEEALEYVEKIAFYYKESNLPLSNEYLRISNNILKSLLHNREYNE</sequence>
<organism evidence="4 5">
    <name type="scientific">Bacillus cereus</name>
    <dbReference type="NCBI Taxonomy" id="1396"/>
    <lineage>
        <taxon>Bacteria</taxon>
        <taxon>Bacillati</taxon>
        <taxon>Bacillota</taxon>
        <taxon>Bacilli</taxon>
        <taxon>Bacillales</taxon>
        <taxon>Bacillaceae</taxon>
        <taxon>Bacillus</taxon>
        <taxon>Bacillus cereus group</taxon>
    </lineage>
</organism>
<dbReference type="RefSeq" id="WP_098253410.1">
    <property type="nucleotide sequence ID" value="NZ_JARXKI010000001.1"/>
</dbReference>
<evidence type="ECO:0000256" key="1">
    <source>
        <dbReference type="PROSITE-ProRule" id="PRU00339"/>
    </source>
</evidence>
<dbReference type="PROSITE" id="PS50943">
    <property type="entry name" value="HTH_CROC1"/>
    <property type="match status" value="1"/>
</dbReference>
<feature type="repeat" description="TPR" evidence="1">
    <location>
        <begin position="264"/>
        <end position="297"/>
    </location>
</feature>
<dbReference type="CDD" id="cd00093">
    <property type="entry name" value="HTH_XRE"/>
    <property type="match status" value="1"/>
</dbReference>
<dbReference type="SMART" id="SM00530">
    <property type="entry name" value="HTH_XRE"/>
    <property type="match status" value="1"/>
</dbReference>
<dbReference type="InterPro" id="IPR010982">
    <property type="entry name" value="Lambda_DNA-bd_dom_sf"/>
</dbReference>
<dbReference type="InterPro" id="IPR011990">
    <property type="entry name" value="TPR-like_helical_dom_sf"/>
</dbReference>
<evidence type="ECO:0000256" key="2">
    <source>
        <dbReference type="SAM" id="Coils"/>
    </source>
</evidence>
<comment type="caution">
    <text evidence="4">The sequence shown here is derived from an EMBL/GenBank/DDBJ whole genome shotgun (WGS) entry which is preliminary data.</text>
</comment>
<feature type="coiled-coil region" evidence="2">
    <location>
        <begin position="308"/>
        <end position="335"/>
    </location>
</feature>
<dbReference type="SUPFAM" id="SSF48452">
    <property type="entry name" value="TPR-like"/>
    <property type="match status" value="1"/>
</dbReference>
<feature type="domain" description="HTH cro/C1-type" evidence="3">
    <location>
        <begin position="7"/>
        <end position="60"/>
    </location>
</feature>
<keyword evidence="1" id="KW-0802">TPR repeat</keyword>
<protein>
    <recommendedName>
        <fullName evidence="3">HTH cro/C1-type domain-containing protein</fullName>
    </recommendedName>
</protein>
<dbReference type="SUPFAM" id="SSF47413">
    <property type="entry name" value="lambda repressor-like DNA-binding domains"/>
    <property type="match status" value="1"/>
</dbReference>
<dbReference type="Gene3D" id="1.10.260.40">
    <property type="entry name" value="lambda repressor-like DNA-binding domains"/>
    <property type="match status" value="1"/>
</dbReference>
<evidence type="ECO:0000313" key="4">
    <source>
        <dbReference type="EMBL" id="PGU00480.1"/>
    </source>
</evidence>
<accession>A0A2A8IPK0</accession>
<evidence type="ECO:0000313" key="5">
    <source>
        <dbReference type="Proteomes" id="UP000225766"/>
    </source>
</evidence>
<dbReference type="InterPro" id="IPR019734">
    <property type="entry name" value="TPR_rpt"/>
</dbReference>
<dbReference type="AlphaFoldDB" id="A0A2A8IPK0"/>
<gene>
    <name evidence="4" type="ORF">COD19_15255</name>
</gene>
<dbReference type="Proteomes" id="UP000225766">
    <property type="component" value="Unassembled WGS sequence"/>
</dbReference>
<dbReference type="Pfam" id="PF01381">
    <property type="entry name" value="HTH_3"/>
    <property type="match status" value="1"/>
</dbReference>
<keyword evidence="2" id="KW-0175">Coiled coil</keyword>
<proteinExistence type="predicted"/>
<evidence type="ECO:0000259" key="3">
    <source>
        <dbReference type="PROSITE" id="PS50943"/>
    </source>
</evidence>
<dbReference type="Gene3D" id="1.25.40.10">
    <property type="entry name" value="Tetratricopeptide repeat domain"/>
    <property type="match status" value="1"/>
</dbReference>
<dbReference type="EMBL" id="NUMG01000021">
    <property type="protein sequence ID" value="PGU00480.1"/>
    <property type="molecule type" value="Genomic_DNA"/>
</dbReference>
<dbReference type="InterPro" id="IPR001387">
    <property type="entry name" value="Cro/C1-type_HTH"/>
</dbReference>
<dbReference type="SMART" id="SM00028">
    <property type="entry name" value="TPR"/>
    <property type="match status" value="2"/>
</dbReference>
<name>A0A2A8IPK0_BACCE</name>
<reference evidence="4 5" key="1">
    <citation type="submission" date="2017-09" db="EMBL/GenBank/DDBJ databases">
        <title>Large-scale bioinformatics analysis of Bacillus genomes uncovers conserved roles of natural products in bacterial physiology.</title>
        <authorList>
            <consortium name="Agbiome Team Llc"/>
            <person name="Bleich R.M."/>
            <person name="Grubbs K.J."/>
            <person name="Santa Maria K.C."/>
            <person name="Allen S.E."/>
            <person name="Farag S."/>
            <person name="Shank E.A."/>
            <person name="Bowers A."/>
        </authorList>
    </citation>
    <scope>NUCLEOTIDE SEQUENCE [LARGE SCALE GENOMIC DNA]</scope>
    <source>
        <strain evidence="4 5">AFS040105</strain>
    </source>
</reference>
<dbReference type="GO" id="GO:0003677">
    <property type="term" value="F:DNA binding"/>
    <property type="evidence" value="ECO:0007669"/>
    <property type="project" value="InterPro"/>
</dbReference>